<feature type="domain" description="Guanylate cyclase" evidence="19">
    <location>
        <begin position="852"/>
        <end position="982"/>
    </location>
</feature>
<dbReference type="Pfam" id="PF07714">
    <property type="entry name" value="PK_Tyr_Ser-Thr"/>
    <property type="match status" value="1"/>
</dbReference>
<evidence type="ECO:0000256" key="11">
    <source>
        <dbReference type="ARBA" id="ARBA00023239"/>
    </source>
</evidence>
<evidence type="ECO:0000256" key="16">
    <source>
        <dbReference type="SAM" id="MobiDB-lite"/>
    </source>
</evidence>
<evidence type="ECO:0000256" key="15">
    <source>
        <dbReference type="SAM" id="Coils"/>
    </source>
</evidence>
<dbReference type="FunFam" id="3.30.70.1230:FF:000004">
    <property type="entry name" value="Guanylate cyclase"/>
    <property type="match status" value="1"/>
</dbReference>
<keyword evidence="9" id="KW-0675">Receptor</keyword>
<dbReference type="SMART" id="SM00044">
    <property type="entry name" value="CYCc"/>
    <property type="match status" value="1"/>
</dbReference>
<evidence type="ECO:0000313" key="20">
    <source>
        <dbReference type="EMBL" id="CAH1775514.1"/>
    </source>
</evidence>
<dbReference type="InterPro" id="IPR011645">
    <property type="entry name" value="HNOB_dom_associated"/>
</dbReference>
<keyword evidence="5" id="KW-0547">Nucleotide-binding</keyword>
<dbReference type="InterPro" id="IPR028082">
    <property type="entry name" value="Peripla_BP_I"/>
</dbReference>
<evidence type="ECO:0000256" key="10">
    <source>
        <dbReference type="ARBA" id="ARBA00023180"/>
    </source>
</evidence>
<accession>A0A8S4N3Q8</accession>
<keyword evidence="15" id="KW-0175">Coiled coil</keyword>
<dbReference type="PANTHER" id="PTHR11920:SF501">
    <property type="entry name" value="GUANYLATE CYCLASE 32E"/>
    <property type="match status" value="1"/>
</dbReference>
<keyword evidence="11 13" id="KW-0456">Lyase</keyword>
<keyword evidence="8 17" id="KW-0472">Membrane</keyword>
<evidence type="ECO:0000313" key="21">
    <source>
        <dbReference type="Proteomes" id="UP000749559"/>
    </source>
</evidence>
<dbReference type="GO" id="GO:0004016">
    <property type="term" value="F:adenylate cyclase activity"/>
    <property type="evidence" value="ECO:0007669"/>
    <property type="project" value="TreeGrafter"/>
</dbReference>
<dbReference type="Pfam" id="PF00211">
    <property type="entry name" value="Guanylate_cyc"/>
    <property type="match status" value="1"/>
</dbReference>
<dbReference type="SUPFAM" id="SSF56112">
    <property type="entry name" value="Protein kinase-like (PK-like)"/>
    <property type="match status" value="1"/>
</dbReference>
<evidence type="ECO:0000259" key="19">
    <source>
        <dbReference type="PROSITE" id="PS50125"/>
    </source>
</evidence>
<comment type="similarity">
    <text evidence="13">Belongs to the adenylyl cyclase class-4/guanylyl cyclase family.</text>
</comment>
<evidence type="ECO:0000256" key="9">
    <source>
        <dbReference type="ARBA" id="ARBA00023170"/>
    </source>
</evidence>
<feature type="coiled-coil region" evidence="15">
    <location>
        <begin position="789"/>
        <end position="820"/>
    </location>
</feature>
<dbReference type="InterPro" id="IPR018297">
    <property type="entry name" value="A/G_cyclase_CS"/>
</dbReference>
<dbReference type="Pfam" id="PF07701">
    <property type="entry name" value="HNOBA"/>
    <property type="match status" value="1"/>
</dbReference>
<comment type="catalytic activity">
    <reaction evidence="14">
        <text>GTP = 3',5'-cyclic GMP + diphosphate</text>
        <dbReference type="Rhea" id="RHEA:13665"/>
        <dbReference type="ChEBI" id="CHEBI:33019"/>
        <dbReference type="ChEBI" id="CHEBI:37565"/>
        <dbReference type="ChEBI" id="CHEBI:57746"/>
        <dbReference type="EC" id="4.6.1.2"/>
    </reaction>
</comment>
<dbReference type="InterPro" id="IPR001170">
    <property type="entry name" value="ANPR/GUC"/>
</dbReference>
<dbReference type="GO" id="GO:0005524">
    <property type="term" value="F:ATP binding"/>
    <property type="evidence" value="ECO:0007669"/>
    <property type="project" value="InterPro"/>
</dbReference>
<dbReference type="InterPro" id="IPR001828">
    <property type="entry name" value="ANF_lig-bd_rcpt"/>
</dbReference>
<dbReference type="InterPro" id="IPR000719">
    <property type="entry name" value="Prot_kinase_dom"/>
</dbReference>
<evidence type="ECO:0000256" key="17">
    <source>
        <dbReference type="SAM" id="Phobius"/>
    </source>
</evidence>
<name>A0A8S4N3Q8_OWEFU</name>
<dbReference type="AlphaFoldDB" id="A0A8S4N3Q8"/>
<evidence type="ECO:0000256" key="14">
    <source>
        <dbReference type="RuleBase" id="RU003431"/>
    </source>
</evidence>
<evidence type="ECO:0000256" key="8">
    <source>
        <dbReference type="ARBA" id="ARBA00023136"/>
    </source>
</evidence>
<proteinExistence type="inferred from homology"/>
<organism evidence="20 21">
    <name type="scientific">Owenia fusiformis</name>
    <name type="common">Polychaete worm</name>
    <dbReference type="NCBI Taxonomy" id="6347"/>
    <lineage>
        <taxon>Eukaryota</taxon>
        <taxon>Metazoa</taxon>
        <taxon>Spiralia</taxon>
        <taxon>Lophotrochozoa</taxon>
        <taxon>Annelida</taxon>
        <taxon>Polychaeta</taxon>
        <taxon>Sedentaria</taxon>
        <taxon>Canalipalpata</taxon>
        <taxon>Sabellida</taxon>
        <taxon>Oweniida</taxon>
        <taxon>Oweniidae</taxon>
        <taxon>Owenia</taxon>
    </lineage>
</organism>
<sequence length="1114" mass="125626">MGLLVPRYGALDYVGWETNAAAATMALDKAREMQLLPGYNLSVTWRNGACNAGRALGMAVDMITNDNINTIIGPACSAAAIVVSHLATFWNFPVFSHASSDPELADKTTFQTLVRVMPPYSKMGKAFVEVFRYFNWTVGAMMSVDYSGQYSFESYAHRSIQGEFRKANIMLSDDVKVPSNISSDEINAHLERFQKRARIIILLLFPGEVKHILYHASRLGMTNGEYVFLTTFGMLPDENMVRPWLDLITPGQDEENKGLLFEKRLFESLLQITVSAVKNEESDRFREQVAIKMMDEPWNFNKTYLNGLKGSMYSLYLYDTVLVYLMTVNKTIQRGGSLSDGRLMFENAKEIEFDGKSGRVKLDKDAEREPDFWIWQLVPSQNDFTHFGTIDMDKPIKQRFHVEAEPFWKTKDRRPPLGIPVCGFYNQYCEVDNSLSDGALIGIILGVVVCFSLVLGLVILMFLRKRKHDHEKMLDMWKIRPDEIMTIKPKSKGSSGYNSVGSTNTHFSGTHAPSLGSGLLAGSWNNQIGIYKGYTVHLKSIKVDGAVLSLNKTDYEEMKIMKECNHENINPFFGICMDAKNSCSIVTLFCPKRSLEDIINNSDVKLDFLFKHSFLVDLIEGIHYLHCTKLASHGSLKSSNCLIDGRWQLKISDYGLHDLHLACKTAQGEDSEYYAKLWTAPELLRMTEPPKQGTPKGDCYSFAIILHELLFRESPYSTLELSPKDIVKRIARAENPPFRPTVPKGDELDATLMDLMYDCWQENPEFRPTCAEVKKIIISTNKGRKVNIVDRMLIKMEAYANNLEEIVDQRTQELVDEKKKTDALLYNMLPPVIAESLKLGRHVAPEMVENSTVFFSDIVGFTLLAAKSSPLEIVVFLNDLYTMFDEIIGKYDVYKVETIGDAYMVVSGVPVRNGDKHITEIADMSLDIMSSVMTFKIAHFPEKSLQARVGINTGPCAAGVVGHTMPRYCLFGDTINTASRMESTGLACKIQLSPNAYGALIQHRGYKTVERGVVEIKGKGKVITHWLEGRDDFSRPLPKPTDDTHSNCSNLQNTSNISLDIRDSMANTTFDSEPPRNKTNTTPDSDKLNNLNNILFHNNEDRSENSNKLNENIM</sequence>
<protein>
    <recommendedName>
        <fullName evidence="2 14">Guanylate cyclase</fullName>
        <ecNumber evidence="2 14">4.6.1.2</ecNumber>
    </recommendedName>
</protein>
<comment type="subcellular location">
    <subcellularLocation>
        <location evidence="1">Membrane</location>
        <topology evidence="1">Single-pass type I membrane protein</topology>
    </subcellularLocation>
</comment>
<dbReference type="Gene3D" id="3.40.50.2300">
    <property type="match status" value="2"/>
</dbReference>
<reference evidence="20" key="1">
    <citation type="submission" date="2022-03" db="EMBL/GenBank/DDBJ databases">
        <authorList>
            <person name="Martin C."/>
        </authorList>
    </citation>
    <scope>NUCLEOTIDE SEQUENCE</scope>
</reference>
<dbReference type="SUPFAM" id="SSF53822">
    <property type="entry name" value="Periplasmic binding protein-like I"/>
    <property type="match status" value="1"/>
</dbReference>
<dbReference type="GO" id="GO:0007168">
    <property type="term" value="P:receptor guanylyl cyclase signaling pathway"/>
    <property type="evidence" value="ECO:0007669"/>
    <property type="project" value="TreeGrafter"/>
</dbReference>
<feature type="transmembrane region" description="Helical" evidence="17">
    <location>
        <begin position="439"/>
        <end position="463"/>
    </location>
</feature>
<feature type="region of interest" description="Disordered" evidence="16">
    <location>
        <begin position="1031"/>
        <end position="1053"/>
    </location>
</feature>
<dbReference type="Pfam" id="PF01094">
    <property type="entry name" value="ANF_receptor"/>
    <property type="match status" value="1"/>
</dbReference>
<keyword evidence="21" id="KW-1185">Reference proteome</keyword>
<dbReference type="EC" id="4.6.1.2" evidence="2 14"/>
<evidence type="ECO:0000256" key="1">
    <source>
        <dbReference type="ARBA" id="ARBA00004479"/>
    </source>
</evidence>
<dbReference type="PROSITE" id="PS50125">
    <property type="entry name" value="GUANYLATE_CYCLASE_2"/>
    <property type="match status" value="1"/>
</dbReference>
<dbReference type="InterPro" id="IPR029787">
    <property type="entry name" value="Nucleotide_cyclase"/>
</dbReference>
<dbReference type="CDD" id="cd07302">
    <property type="entry name" value="CHD"/>
    <property type="match status" value="1"/>
</dbReference>
<keyword evidence="7" id="KW-0342">GTP-binding</keyword>
<evidence type="ECO:0000256" key="3">
    <source>
        <dbReference type="ARBA" id="ARBA00022692"/>
    </source>
</evidence>
<keyword evidence="6 17" id="KW-1133">Transmembrane helix</keyword>
<dbReference type="SUPFAM" id="SSF55073">
    <property type="entry name" value="Nucleotide cyclase"/>
    <property type="match status" value="1"/>
</dbReference>
<dbReference type="GO" id="GO:0004672">
    <property type="term" value="F:protein kinase activity"/>
    <property type="evidence" value="ECO:0007669"/>
    <property type="project" value="InterPro"/>
</dbReference>
<keyword evidence="12 14" id="KW-0141">cGMP biosynthesis</keyword>
<feature type="compositionally biased region" description="Polar residues" evidence="16">
    <location>
        <begin position="1067"/>
        <end position="1083"/>
    </location>
</feature>
<dbReference type="Gene3D" id="6.10.250.780">
    <property type="match status" value="1"/>
</dbReference>
<comment type="caution">
    <text evidence="20">The sequence shown here is derived from an EMBL/GenBank/DDBJ whole genome shotgun (WGS) entry which is preliminary data.</text>
</comment>
<dbReference type="GO" id="GO:0005525">
    <property type="term" value="F:GTP binding"/>
    <property type="evidence" value="ECO:0007669"/>
    <property type="project" value="UniProtKB-KW"/>
</dbReference>
<feature type="compositionally biased region" description="Basic and acidic residues" evidence="16">
    <location>
        <begin position="1031"/>
        <end position="1045"/>
    </location>
</feature>
<dbReference type="PROSITE" id="PS00452">
    <property type="entry name" value="GUANYLATE_CYCLASE_1"/>
    <property type="match status" value="1"/>
</dbReference>
<keyword evidence="4" id="KW-0732">Signal</keyword>
<evidence type="ECO:0000256" key="7">
    <source>
        <dbReference type="ARBA" id="ARBA00023134"/>
    </source>
</evidence>
<evidence type="ECO:0000259" key="18">
    <source>
        <dbReference type="PROSITE" id="PS50011"/>
    </source>
</evidence>
<dbReference type="EMBL" id="CAIIXF020000001">
    <property type="protein sequence ID" value="CAH1775514.1"/>
    <property type="molecule type" value="Genomic_DNA"/>
</dbReference>
<dbReference type="PROSITE" id="PS50011">
    <property type="entry name" value="PROTEIN_KINASE_DOM"/>
    <property type="match status" value="1"/>
</dbReference>
<evidence type="ECO:0000256" key="6">
    <source>
        <dbReference type="ARBA" id="ARBA00022989"/>
    </source>
</evidence>
<dbReference type="Gene3D" id="3.30.70.1230">
    <property type="entry name" value="Nucleotide cyclase"/>
    <property type="match status" value="1"/>
</dbReference>
<feature type="compositionally biased region" description="Low complexity" evidence="16">
    <location>
        <begin position="1088"/>
        <end position="1097"/>
    </location>
</feature>
<dbReference type="InterPro" id="IPR011009">
    <property type="entry name" value="Kinase-like_dom_sf"/>
</dbReference>
<dbReference type="GO" id="GO:0004383">
    <property type="term" value="F:guanylate cyclase activity"/>
    <property type="evidence" value="ECO:0007669"/>
    <property type="project" value="UniProtKB-EC"/>
</dbReference>
<dbReference type="CDD" id="cd06352">
    <property type="entry name" value="PBP1_NPR_GC-like"/>
    <property type="match status" value="1"/>
</dbReference>
<dbReference type="Gene3D" id="1.10.510.10">
    <property type="entry name" value="Transferase(Phosphotransferase) domain 1"/>
    <property type="match status" value="1"/>
</dbReference>
<dbReference type="GO" id="GO:0005886">
    <property type="term" value="C:plasma membrane"/>
    <property type="evidence" value="ECO:0007669"/>
    <property type="project" value="TreeGrafter"/>
</dbReference>
<dbReference type="InterPro" id="IPR001054">
    <property type="entry name" value="A/G_cyclase"/>
</dbReference>
<dbReference type="GO" id="GO:0001653">
    <property type="term" value="F:peptide receptor activity"/>
    <property type="evidence" value="ECO:0007669"/>
    <property type="project" value="TreeGrafter"/>
</dbReference>
<evidence type="ECO:0000256" key="13">
    <source>
        <dbReference type="RuleBase" id="RU000405"/>
    </source>
</evidence>
<evidence type="ECO:0000256" key="12">
    <source>
        <dbReference type="ARBA" id="ARBA00023293"/>
    </source>
</evidence>
<evidence type="ECO:0000256" key="2">
    <source>
        <dbReference type="ARBA" id="ARBA00012202"/>
    </source>
</evidence>
<evidence type="ECO:0000256" key="4">
    <source>
        <dbReference type="ARBA" id="ARBA00022729"/>
    </source>
</evidence>
<keyword evidence="10" id="KW-0325">Glycoprotein</keyword>
<evidence type="ECO:0000256" key="5">
    <source>
        <dbReference type="ARBA" id="ARBA00022741"/>
    </source>
</evidence>
<dbReference type="InterPro" id="IPR050401">
    <property type="entry name" value="Cyclic_nucleotide_synthase"/>
</dbReference>
<dbReference type="InterPro" id="IPR001245">
    <property type="entry name" value="Ser-Thr/Tyr_kinase_cat_dom"/>
</dbReference>
<dbReference type="OrthoDB" id="60033at2759"/>
<keyword evidence="3 17" id="KW-0812">Transmembrane</keyword>
<dbReference type="GO" id="GO:0035556">
    <property type="term" value="P:intracellular signal transduction"/>
    <property type="evidence" value="ECO:0007669"/>
    <property type="project" value="InterPro"/>
</dbReference>
<dbReference type="PRINTS" id="PR00255">
    <property type="entry name" value="NATPEPTIDER"/>
</dbReference>
<dbReference type="Proteomes" id="UP000749559">
    <property type="component" value="Unassembled WGS sequence"/>
</dbReference>
<dbReference type="PANTHER" id="PTHR11920">
    <property type="entry name" value="GUANYLYL CYCLASE"/>
    <property type="match status" value="1"/>
</dbReference>
<gene>
    <name evidence="20" type="ORF">OFUS_LOCUS2811</name>
</gene>
<feature type="domain" description="Protein kinase" evidence="18">
    <location>
        <begin position="509"/>
        <end position="778"/>
    </location>
</feature>
<feature type="region of interest" description="Disordered" evidence="16">
    <location>
        <begin position="1067"/>
        <end position="1114"/>
    </location>
</feature>